<dbReference type="PDB" id="6RD7">
    <property type="method" value="EM"/>
    <property type="resolution" value="2.73 A"/>
    <property type="chains" value="1=1-618"/>
</dbReference>
<evidence type="ECO:0000313" key="1">
    <source>
        <dbReference type="EMBL" id="CAD90158.2"/>
    </source>
</evidence>
<dbReference type="PDB" id="6RDT">
    <property type="method" value="EM"/>
    <property type="resolution" value="3.40 A"/>
    <property type="chains" value="1=1-618"/>
</dbReference>
<accession>Q85JD5</accession>
<gene>
    <name evidence="1" type="primary">asa1</name>
</gene>
<dbReference type="PDB" id="9EVD">
    <property type="method" value="EM"/>
    <property type="resolution" value="5.60 A"/>
    <property type="chains" value="1=1-618"/>
</dbReference>
<dbReference type="EMDB" id="EMD-4848"/>
<dbReference type="PDBsum" id="6RD9"/>
<dbReference type="EMDB" id="EMD-4809"/>
<dbReference type="PDBsum" id="6RDQ"/>
<dbReference type="EMDB" id="EMD-4839"/>
<dbReference type="EMDB" id="EMD-4853"/>
<dbReference type="EMDB" id="EMD-4842"/>
<dbReference type="PDBsum" id="6RDC"/>
<dbReference type="PDBsum" id="6RES"/>
<dbReference type="PDB" id="6RES">
    <property type="method" value="EM"/>
    <property type="resolution" value="4.30 A"/>
    <property type="chains" value="1=1-618"/>
</dbReference>
<keyword evidence="2 3" id="KW-0002">3D-structure</keyword>
<dbReference type="PDB" id="6RD4">
    <property type="method" value="EM"/>
    <property type="resolution" value="2.90 A"/>
    <property type="chains" value="1=1-618"/>
</dbReference>
<dbReference type="PDB" id="6RE5">
    <property type="method" value="EM"/>
    <property type="resolution" value="3.20 A"/>
    <property type="chains" value="1=1-618"/>
</dbReference>
<dbReference type="PDBsum" id="6RDA"/>
<evidence type="ECO:0007829" key="4">
    <source>
        <dbReference type="PDB" id="9EVD"/>
    </source>
</evidence>
<dbReference type="PDBsum" id="6RDH"/>
<dbReference type="EMDB" id="EMD-4849"/>
<dbReference type="PDB" id="6RE3">
    <property type="method" value="EM"/>
    <property type="resolution" value="3.30 A"/>
    <property type="chains" value="1=1-618"/>
</dbReference>
<dbReference type="PDB" id="6RDW">
    <property type="method" value="EM"/>
    <property type="resolution" value="3.80 A"/>
    <property type="chains" value="1=1-618"/>
</dbReference>
<dbReference type="PDBsum" id="6RE6"/>
<dbReference type="PDB" id="6RDN">
    <property type="method" value="EM"/>
    <property type="resolution" value="3.20 A"/>
    <property type="chains" value="1=1-618"/>
</dbReference>
<dbReference type="EMDB" id="EMD-4808"/>
<sequence>MMRAAQKAKQELPATVLTQTRSYLAPLRSDFTEEITAPKVASASNLVNEWNNKKQATENLMKLLQAYKDIGDAKSEPLLKNHNPRTFEDRDYPVPDFRTQNLKAGDVPKFFDTVISTRASAAIASKDKFWAGRKTEAEAASAKASAAFPRVAVPEWKKGKTVSIENLNTVTDKYAAALVPKRKLALPVLPEGVKKAVEDFAASVGQAKNASEVSELLAKSLAEKAVVTEGGKVVEGFSYVSKAVAAKVIATRRAEVHERLLKLWAKRLLVSPELAIVPLNEFDAQLASKFEGISPKYQELLSAVAQGNKTFAQRLNSSPAFSSFLLKREKAESEVPPSELELEAAQKAAELEDPEVALRTLLGPQMEALGASDLLLSEQIRVITEHRYTPDRLQYKEGMKLADKIAAQEAALKEELKVIYGDNVDVKHFQASPRTPVQQLFDSLKNAAANKERAAKEAAAAASPYLAYAVTKKQEVQADPSNIPFDEVLYPQLSEELLELELSDIREDEIALEKAEEEELWLLTLTQQFKHIQKHFGIDLPHSVVAHMDPLLIKKIDWETTNALEDFDITLDDMGAEDAKEQWGAENLSHHFLPLIRYRRDLARKNGDRYGPDLVNGN</sequence>
<geneLocation type="mitochondrion" evidence="1"/>
<dbReference type="PDB" id="6RE2">
    <property type="method" value="EM"/>
    <property type="resolution" value="3.20 A"/>
    <property type="chains" value="1=1-618"/>
</dbReference>
<dbReference type="PDBsum" id="6RE5"/>
<dbReference type="PDB" id="6RET">
    <property type="method" value="EM"/>
    <property type="resolution" value="4.30 A"/>
    <property type="chains" value="1=1-618"/>
</dbReference>
<dbReference type="PDBsum" id="6RDO"/>
<dbReference type="PDB" id="6RD8">
    <property type="method" value="EM"/>
    <property type="resolution" value="3.08 A"/>
    <property type="chains" value="1=1-618"/>
</dbReference>
<dbReference type="PDBsum" id="6RDN"/>
<dbReference type="EMDB" id="EMD-4856"/>
<dbReference type="PDB" id="6RDC">
    <property type="method" value="EM"/>
    <property type="resolution" value="3.20 A"/>
    <property type="chains" value="1=1-618"/>
</dbReference>
<dbReference type="PDB" id="6RE0">
    <property type="method" value="EM"/>
    <property type="resolution" value="3.60 A"/>
    <property type="chains" value="1=1-618"/>
</dbReference>
<dbReference type="PDB" id="6RE8">
    <property type="method" value="EM"/>
    <property type="resolution" value="3.80 A"/>
    <property type="chains" value="1=1-618"/>
</dbReference>
<dbReference type="PDB" id="6REF">
    <property type="method" value="EM"/>
    <property type="resolution" value="3.30 A"/>
    <property type="chains" value="1=1-618"/>
</dbReference>
<dbReference type="EMDB" id="EMD-4840"/>
<dbReference type="EMDB" id="EMD-4831"/>
<dbReference type="EMDB" id="EMD-4827"/>
<dbReference type="PDBsum" id="6RDT"/>
<organism evidence="1">
    <name type="scientific">Polytomella sp. Pringsheim 198.80</name>
    <dbReference type="NCBI Taxonomy" id="37502"/>
    <lineage>
        <taxon>Eukaryota</taxon>
        <taxon>Viridiplantae</taxon>
        <taxon>Chlorophyta</taxon>
        <taxon>core chlorophytes</taxon>
        <taxon>Chlorophyceae</taxon>
        <taxon>CS clade</taxon>
        <taxon>Chlamydomonadales</taxon>
        <taxon>Chlamydomonadaceae</taxon>
        <taxon>Polytomella</taxon>
    </lineage>
</organism>
<dbReference type="PDBsum" id="6RD5"/>
<dbReference type="EMDB" id="EMD-4851"/>
<dbReference type="PDBsum" id="6RD7"/>
<dbReference type="EMDB" id="EMD-4810"/>
<dbReference type="PDBsum" id="6RET"/>
<dbReference type="PDBsum" id="6RE8"/>
<dbReference type="EMDB" id="EMD-4813"/>
<dbReference type="PDB" id="6REB">
    <property type="method" value="EM"/>
    <property type="resolution" value="3.20 A"/>
    <property type="chains" value="1=1-618"/>
</dbReference>
<dbReference type="EMDB" id="EMD-4818"/>
<dbReference type="PDB" id="6REC">
    <property type="method" value="EM"/>
    <property type="resolution" value="3.30 A"/>
    <property type="chains" value="1=1-618"/>
</dbReference>
<evidence type="ECO:0007829" key="3">
    <source>
        <dbReference type="PDB" id="6RD5"/>
    </source>
</evidence>
<dbReference type="PDBsum" id="6RDK"/>
<dbReference type="PDB" id="6RD9">
    <property type="method" value="EM"/>
    <property type="resolution" value="3.00 A"/>
    <property type="chains" value="1=1-618"/>
</dbReference>
<dbReference type="PDB" id="6RDH">
    <property type="method" value="EM"/>
    <property type="resolution" value="3.00 A"/>
    <property type="chains" value="1=1-618"/>
</dbReference>
<dbReference type="PDB" id="6RDA">
    <property type="method" value="EM"/>
    <property type="resolution" value="3.04 A"/>
    <property type="chains" value="1=1-618"/>
</dbReference>
<dbReference type="PDBsum" id="6RD8"/>
<dbReference type="EMDB" id="EMD-4852"/>
<dbReference type="EMDB" id="EMD-4805"/>
<dbReference type="PDB" id="6REE">
    <property type="method" value="EM"/>
    <property type="resolution" value="3.10 A"/>
    <property type="chains" value="1=1-618"/>
</dbReference>
<dbReference type="PDBsum" id="6REC"/>
<dbReference type="EMDB" id="EMD-4806"/>
<name>Q85JD5_9CHLO</name>
<dbReference type="PDBsum" id="6RE9"/>
<dbReference type="PDBsum" id="6RE3"/>
<dbReference type="PDBsum" id="6REE"/>
<dbReference type="PDBsum" id="6RE2"/>
<dbReference type="PDB" id="6RDQ">
    <property type="method" value="EM"/>
    <property type="resolution" value="4.00 A"/>
    <property type="chains" value="1=1-618"/>
</dbReference>
<dbReference type="TCDB" id="3.A.2.1.11">
    <property type="family name" value="the h+- or na+-translocating f-type, v-type and a-type atpase (f-atpase) superfamily"/>
</dbReference>
<dbReference type="PDBsum" id="6RD4"/>
<dbReference type="EMDB" id="EMD-4828"/>
<dbReference type="SMR" id="Q85JD5"/>
<dbReference type="EMDB" id="EMD-4845"/>
<dbReference type="PDBsum" id="6RDI"/>
<dbReference type="EMDB" id="EMD-4824"/>
<dbReference type="PDB" id="6RDR">
    <property type="method" value="EM"/>
    <property type="resolution" value="4.10 A"/>
    <property type="chains" value="1=1-618"/>
</dbReference>
<dbReference type="PDBsum" id="6RDZ"/>
<evidence type="ECO:0007829" key="2">
    <source>
        <dbReference type="PDB" id="6RD4"/>
    </source>
</evidence>
<dbReference type="PDB" id="6RDX">
    <property type="method" value="EM"/>
    <property type="resolution" value="3.90 A"/>
    <property type="chains" value="1=1-618"/>
</dbReference>
<dbReference type="PDBsum" id="6RDX"/>
<dbReference type="EMDB" id="EMD-4819"/>
<dbReference type="EMBL" id="AJ558193">
    <property type="protein sequence ID" value="CAD90158.2"/>
    <property type="molecule type" value="mRNA"/>
</dbReference>
<dbReference type="EMDB" id="EMD-4822"/>
<dbReference type="EMDB" id="EMD-4836"/>
<reference evidence="1" key="1">
    <citation type="journal article" date="2007" name="Plant Physiol.">
        <title>New insights into the unique structure of the F0F1-ATP synthase from the chlamydomonad algae Polytomella sp. and Chlamydomonas reinhardtii.</title>
        <authorList>
            <person name="van Lis R."/>
            <person name="Mendoza-Hernandez G."/>
            <person name="Groth G."/>
            <person name="Atteia A."/>
        </authorList>
    </citation>
    <scope>NUCLEOTIDE SEQUENCE</scope>
</reference>
<reference evidence="2 3" key="2">
    <citation type="journal article" date="2019" name="Science">
        <title>Rotary substates of mitochondrial ATP synthase reveal the basis of flexible F&lt;sub&gt;1&lt;/sub&gt;-F&lt;sub&gt;o&lt;/sub&gt; coupling.</title>
        <authorList>
            <person name="Murphy B.J."/>
            <person name="Klusch N."/>
            <person name="Langer J."/>
            <person name="Mills D.J."/>
            <person name="Yildiz O."/>
            <person name="Kuhlbrandt W."/>
        </authorList>
    </citation>
    <scope>STRUCTURE BY ELECTRON MICROSCOPY (2.69 ANGSTROMS)</scope>
</reference>
<keyword evidence="1" id="KW-0496">Mitochondrion</keyword>
<dbReference type="EMDB" id="EMD-4814"/>
<dbReference type="EMDB" id="EMD-4834"/>
<dbReference type="EMDB" id="EMD-4830"/>
<dbReference type="PDB" id="6RE9">
    <property type="method" value="EM"/>
    <property type="resolution" value="3.90 A"/>
    <property type="chains" value="1=1-618"/>
</dbReference>
<dbReference type="EMDB" id="EMD-4843"/>
<dbReference type="EMDB" id="EMD-19999"/>
<dbReference type="PDBsum" id="6RDF"/>
<dbReference type="PDBsum" id="6RE0"/>
<dbReference type="PDBsum" id="6RDU"/>
<dbReference type="EMDB" id="EMD-4833"/>
<dbReference type="PDBsum" id="6REF"/>
<dbReference type="EMDB" id="EMD-4846"/>
<dbReference type="EMDB" id="EMD-4837"/>
<dbReference type="EMDB" id="EMD-4855"/>
<dbReference type="PDB" id="6RDD">
    <property type="method" value="EM"/>
    <property type="resolution" value="3.20 A"/>
    <property type="chains" value="1=1-618"/>
</dbReference>
<dbReference type="PDB" id="6RE6">
    <property type="method" value="EM"/>
    <property type="resolution" value="3.40 A"/>
    <property type="chains" value="1=1-618"/>
</dbReference>
<dbReference type="EMDB" id="EMD-4825"/>
<dbReference type="PDBsum" id="6REP"/>
<dbReference type="AlphaFoldDB" id="Q85JD5"/>
<protein>
    <submittedName>
        <fullName evidence="1">ATP synthase associated protein ASA1</fullName>
    </submittedName>
</protein>
<dbReference type="PDBsum" id="6REB"/>
<dbReference type="PDB" id="6RDK">
    <property type="method" value="EM"/>
    <property type="resolution" value="3.70 A"/>
    <property type="chains" value="1=1-618"/>
</dbReference>
<dbReference type="PDBsum" id="6RDL"/>
<dbReference type="PDB" id="6RDU">
    <property type="method" value="EM"/>
    <property type="resolution" value="3.50 A"/>
    <property type="chains" value="1=1-618"/>
</dbReference>
<dbReference type="PDB" id="6RDO">
    <property type="method" value="EM"/>
    <property type="resolution" value="3.10 A"/>
    <property type="chains" value="1=1-618"/>
</dbReference>
<dbReference type="EMDB" id="EMD-4821"/>
<dbReference type="PDB" id="6REP">
    <property type="method" value="EM"/>
    <property type="resolution" value="3.10 A"/>
    <property type="chains" value="1=1-618"/>
</dbReference>
<dbReference type="PDB" id="6RD5">
    <property type="method" value="EM"/>
    <property type="resolution" value="2.69 A"/>
    <property type="chains" value="1=1-618"/>
</dbReference>
<dbReference type="EMDB" id="EMD-4811"/>
<dbReference type="PDBsum" id="6RDD"/>
<reference evidence="4" key="3">
    <citation type="journal article" date="2024" name="Science">
        <title>In situ structure and rotary states of mitochondrial ATP synthase in whole &amp;lt;i&amp;gt;Polytomella&amp;lt;/i&amp;gt; cells.</title>
        <authorList>
            <person name="Dietrich L."/>
            <person name="Agip A.A."/>
            <person name="Kunz C."/>
            <person name="Schwarz A."/>
            <person name="Kuhlbrandt W."/>
        </authorList>
    </citation>
    <scope>STRUCTURE BY ELECTRON MICROSCOPY (5.60 ANGSTROMS)</scope>
</reference>
<dbReference type="PDB" id="6RDL">
    <property type="method" value="EM"/>
    <property type="resolution" value="3.70 A"/>
    <property type="chains" value="1=1-618"/>
</dbReference>
<dbReference type="PDB" id="6RDF">
    <property type="method" value="EM"/>
    <property type="resolution" value="3.20 A"/>
    <property type="chains" value="1=1-618"/>
</dbReference>
<dbReference type="EMDB" id="EMD-4816"/>
<proteinExistence type="evidence at protein level"/>
<dbReference type="PDBsum" id="6RDW"/>
<dbReference type="PDB" id="6RDI">
    <property type="method" value="EM"/>
    <property type="resolution" value="3.20 A"/>
    <property type="chains" value="1=1-618"/>
</dbReference>
<dbReference type="PDB" id="6RDZ">
    <property type="method" value="EM"/>
    <property type="resolution" value="3.50 A"/>
    <property type="chains" value="1=1-618"/>
</dbReference>
<dbReference type="PDBsum" id="6RDR"/>